<keyword evidence="6 8" id="KW-0472">Membrane</keyword>
<keyword evidence="3" id="KW-0813">Transport</keyword>
<dbReference type="PROSITE" id="PS50850">
    <property type="entry name" value="MFS"/>
    <property type="match status" value="1"/>
</dbReference>
<dbReference type="GO" id="GO:0022857">
    <property type="term" value="F:transmembrane transporter activity"/>
    <property type="evidence" value="ECO:0007669"/>
    <property type="project" value="InterPro"/>
</dbReference>
<dbReference type="InterPro" id="IPR020846">
    <property type="entry name" value="MFS_dom"/>
</dbReference>
<sequence length="494" mass="52275">MAINEKSPSPAPAIVESEPATRCGSNTPGLAATSSNNGEKPIAHASLEERAGALAVPPPSGTTSSRYRWLVHVQFFACCWAMVVAGWNDGSTGPLLPRIQEVYGVNYTIVSLVWVFACVGFLTGAIANMFLEPRFGFGKTIFIGACFQFVGYAIESAALPFPAFVLGYAINGVGMALQDAQANGYVSNLPNSSTKMSFLHAAYGLGALASPLAATQFAQLPHWSFHFLISFGVALLDAIILAAVFRFKTHDECLAAIGQVRHLDEPSEKNDDSGSETEKSHFRKVMTLKETHLMAVFILVYVGVEVTVGGWTVTYVINERNGGPSSGYISTGFFGGLTLGRMGLIWANNKIGERKALVIYAALAIGLELVVWLVHSLVGDAIAVSFVGFFLGPMYPIAMNVCGRIIPPSLLTGSIGWIAGLGQAGSALFPFITGAISNKAGIESLQPIVVAMMAFTIGLWICVPRDKVRTASPSSSSPEGAGAIPPPPRPVVNV</sequence>
<keyword evidence="4 8" id="KW-0812">Transmembrane</keyword>
<evidence type="ECO:0000256" key="3">
    <source>
        <dbReference type="ARBA" id="ARBA00022448"/>
    </source>
</evidence>
<feature type="transmembrane region" description="Helical" evidence="8">
    <location>
        <begin position="410"/>
        <end position="432"/>
    </location>
</feature>
<dbReference type="InterPro" id="IPR036259">
    <property type="entry name" value="MFS_trans_sf"/>
</dbReference>
<comment type="subcellular location">
    <subcellularLocation>
        <location evidence="1">Endomembrane system</location>
        <topology evidence="1">Multi-pass membrane protein</topology>
    </subcellularLocation>
</comment>
<feature type="transmembrane region" description="Helical" evidence="8">
    <location>
        <begin position="293"/>
        <end position="313"/>
    </location>
</feature>
<evidence type="ECO:0000256" key="1">
    <source>
        <dbReference type="ARBA" id="ARBA00004127"/>
    </source>
</evidence>
<accession>A0A5M3MIL6</accession>
<feature type="transmembrane region" description="Helical" evidence="8">
    <location>
        <begin position="160"/>
        <end position="177"/>
    </location>
</feature>
<reference evidence="11" key="1">
    <citation type="journal article" date="2012" name="Science">
        <title>The Paleozoic origin of enzymatic lignin decomposition reconstructed from 31 fungal genomes.</title>
        <authorList>
            <person name="Floudas D."/>
            <person name="Binder M."/>
            <person name="Riley R."/>
            <person name="Barry K."/>
            <person name="Blanchette R.A."/>
            <person name="Henrissat B."/>
            <person name="Martinez A.T."/>
            <person name="Otillar R."/>
            <person name="Spatafora J.W."/>
            <person name="Yadav J.S."/>
            <person name="Aerts A."/>
            <person name="Benoit I."/>
            <person name="Boyd A."/>
            <person name="Carlson A."/>
            <person name="Copeland A."/>
            <person name="Coutinho P.M."/>
            <person name="de Vries R.P."/>
            <person name="Ferreira P."/>
            <person name="Findley K."/>
            <person name="Foster B."/>
            <person name="Gaskell J."/>
            <person name="Glotzer D."/>
            <person name="Gorecki P."/>
            <person name="Heitman J."/>
            <person name="Hesse C."/>
            <person name="Hori C."/>
            <person name="Igarashi K."/>
            <person name="Jurgens J.A."/>
            <person name="Kallen N."/>
            <person name="Kersten P."/>
            <person name="Kohler A."/>
            <person name="Kuees U."/>
            <person name="Kumar T.K.A."/>
            <person name="Kuo A."/>
            <person name="LaButti K."/>
            <person name="Larrondo L.F."/>
            <person name="Lindquist E."/>
            <person name="Ling A."/>
            <person name="Lombard V."/>
            <person name="Lucas S."/>
            <person name="Lundell T."/>
            <person name="Martin R."/>
            <person name="McLaughlin D.J."/>
            <person name="Morgenstern I."/>
            <person name="Morin E."/>
            <person name="Murat C."/>
            <person name="Nagy L.G."/>
            <person name="Nolan M."/>
            <person name="Ohm R.A."/>
            <person name="Patyshakuliyeva A."/>
            <person name="Rokas A."/>
            <person name="Ruiz-Duenas F.J."/>
            <person name="Sabat G."/>
            <person name="Salamov A."/>
            <person name="Samejima M."/>
            <person name="Schmutz J."/>
            <person name="Slot J.C."/>
            <person name="St John F."/>
            <person name="Stenlid J."/>
            <person name="Sun H."/>
            <person name="Sun S."/>
            <person name="Syed K."/>
            <person name="Tsang A."/>
            <person name="Wiebenga A."/>
            <person name="Young D."/>
            <person name="Pisabarro A."/>
            <person name="Eastwood D.C."/>
            <person name="Martin F."/>
            <person name="Cullen D."/>
            <person name="Grigoriev I.V."/>
            <person name="Hibbett D.S."/>
        </authorList>
    </citation>
    <scope>NUCLEOTIDE SEQUENCE [LARGE SCALE GENOMIC DNA]</scope>
    <source>
        <strain evidence="11">RWD-64-598 SS2</strain>
    </source>
</reference>
<feature type="domain" description="Major facilitator superfamily (MFS) profile" evidence="9">
    <location>
        <begin position="74"/>
        <end position="467"/>
    </location>
</feature>
<name>A0A5M3MIL6_CONPW</name>
<dbReference type="PANTHER" id="PTHR23514">
    <property type="entry name" value="BYPASS OF STOP CODON PROTEIN 6"/>
    <property type="match status" value="1"/>
</dbReference>
<evidence type="ECO:0000256" key="2">
    <source>
        <dbReference type="ARBA" id="ARBA00008335"/>
    </source>
</evidence>
<feature type="transmembrane region" description="Helical" evidence="8">
    <location>
        <begin position="444"/>
        <end position="463"/>
    </location>
</feature>
<evidence type="ECO:0000256" key="4">
    <source>
        <dbReference type="ARBA" id="ARBA00022692"/>
    </source>
</evidence>
<dbReference type="RefSeq" id="XP_007771513.1">
    <property type="nucleotide sequence ID" value="XM_007773323.1"/>
</dbReference>
<dbReference type="GO" id="GO:0012505">
    <property type="term" value="C:endomembrane system"/>
    <property type="evidence" value="ECO:0007669"/>
    <property type="project" value="UniProtKB-SubCell"/>
</dbReference>
<evidence type="ECO:0000256" key="8">
    <source>
        <dbReference type="SAM" id="Phobius"/>
    </source>
</evidence>
<dbReference type="Gene3D" id="1.20.1250.20">
    <property type="entry name" value="MFS general substrate transporter like domains"/>
    <property type="match status" value="2"/>
</dbReference>
<dbReference type="OMA" id="TSIVTIH"/>
<feature type="transmembrane region" description="Helical" evidence="8">
    <location>
        <begin position="381"/>
        <end position="398"/>
    </location>
</feature>
<dbReference type="InterPro" id="IPR011701">
    <property type="entry name" value="MFS"/>
</dbReference>
<evidence type="ECO:0000256" key="5">
    <source>
        <dbReference type="ARBA" id="ARBA00022989"/>
    </source>
</evidence>
<evidence type="ECO:0000313" key="11">
    <source>
        <dbReference type="Proteomes" id="UP000053558"/>
    </source>
</evidence>
<evidence type="ECO:0000256" key="7">
    <source>
        <dbReference type="SAM" id="MobiDB-lite"/>
    </source>
</evidence>
<proteinExistence type="inferred from homology"/>
<dbReference type="Pfam" id="PF07690">
    <property type="entry name" value="MFS_1"/>
    <property type="match status" value="1"/>
</dbReference>
<feature type="compositionally biased region" description="Polar residues" evidence="7">
    <location>
        <begin position="23"/>
        <end position="38"/>
    </location>
</feature>
<comment type="similarity">
    <text evidence="2">Belongs to the major facilitator superfamily.</text>
</comment>
<evidence type="ECO:0000256" key="6">
    <source>
        <dbReference type="ARBA" id="ARBA00023136"/>
    </source>
</evidence>
<dbReference type="EMBL" id="JH711582">
    <property type="protein sequence ID" value="EIW78485.1"/>
    <property type="molecule type" value="Genomic_DNA"/>
</dbReference>
<feature type="transmembrane region" description="Helical" evidence="8">
    <location>
        <begin position="107"/>
        <end position="130"/>
    </location>
</feature>
<evidence type="ECO:0000259" key="9">
    <source>
        <dbReference type="PROSITE" id="PS50850"/>
    </source>
</evidence>
<dbReference type="AlphaFoldDB" id="A0A5M3MIL6"/>
<gene>
    <name evidence="10" type="ORF">CONPUDRAFT_128137</name>
</gene>
<protein>
    <submittedName>
        <fullName evidence="10">MFS general substrate transporter</fullName>
    </submittedName>
</protein>
<feature type="transmembrane region" description="Helical" evidence="8">
    <location>
        <begin position="223"/>
        <end position="245"/>
    </location>
</feature>
<feature type="region of interest" description="Disordered" evidence="7">
    <location>
        <begin position="471"/>
        <end position="494"/>
    </location>
</feature>
<dbReference type="PANTHER" id="PTHR23514:SF3">
    <property type="entry name" value="BYPASS OF STOP CODON PROTEIN 6"/>
    <property type="match status" value="1"/>
</dbReference>
<feature type="compositionally biased region" description="Pro residues" evidence="7">
    <location>
        <begin position="484"/>
        <end position="494"/>
    </location>
</feature>
<feature type="transmembrane region" description="Helical" evidence="8">
    <location>
        <begin position="137"/>
        <end position="154"/>
    </location>
</feature>
<dbReference type="SUPFAM" id="SSF103473">
    <property type="entry name" value="MFS general substrate transporter"/>
    <property type="match status" value="1"/>
</dbReference>
<dbReference type="FunFam" id="1.20.1250.20:FF:000286">
    <property type="entry name" value="MFS efflux transporter"/>
    <property type="match status" value="1"/>
</dbReference>
<feature type="region of interest" description="Disordered" evidence="7">
    <location>
        <begin position="1"/>
        <end position="39"/>
    </location>
</feature>
<keyword evidence="11" id="KW-1185">Reference proteome</keyword>
<feature type="transmembrane region" description="Helical" evidence="8">
    <location>
        <begin position="325"/>
        <end position="344"/>
    </location>
</feature>
<feature type="transmembrane region" description="Helical" evidence="8">
    <location>
        <begin position="69"/>
        <end position="87"/>
    </location>
</feature>
<keyword evidence="5 8" id="KW-1133">Transmembrane helix</keyword>
<dbReference type="InterPro" id="IPR051788">
    <property type="entry name" value="MFS_Transporter"/>
</dbReference>
<dbReference type="Proteomes" id="UP000053558">
    <property type="component" value="Unassembled WGS sequence"/>
</dbReference>
<feature type="compositionally biased region" description="Low complexity" evidence="7">
    <location>
        <begin position="471"/>
        <end position="483"/>
    </location>
</feature>
<feature type="transmembrane region" description="Helical" evidence="8">
    <location>
        <begin position="198"/>
        <end position="217"/>
    </location>
</feature>
<feature type="transmembrane region" description="Helical" evidence="8">
    <location>
        <begin position="356"/>
        <end position="375"/>
    </location>
</feature>
<dbReference type="GO" id="GO:0016020">
    <property type="term" value="C:membrane"/>
    <property type="evidence" value="ECO:0007669"/>
    <property type="project" value="TreeGrafter"/>
</dbReference>
<organism evidence="10 11">
    <name type="scientific">Coniophora puteana (strain RWD-64-598)</name>
    <name type="common">Brown rot fungus</name>
    <dbReference type="NCBI Taxonomy" id="741705"/>
    <lineage>
        <taxon>Eukaryota</taxon>
        <taxon>Fungi</taxon>
        <taxon>Dikarya</taxon>
        <taxon>Basidiomycota</taxon>
        <taxon>Agaricomycotina</taxon>
        <taxon>Agaricomycetes</taxon>
        <taxon>Agaricomycetidae</taxon>
        <taxon>Boletales</taxon>
        <taxon>Coniophorineae</taxon>
        <taxon>Coniophoraceae</taxon>
        <taxon>Coniophora</taxon>
    </lineage>
</organism>
<dbReference type="KEGG" id="cput:CONPUDRAFT_128137"/>
<evidence type="ECO:0000313" key="10">
    <source>
        <dbReference type="EMBL" id="EIW78485.1"/>
    </source>
</evidence>
<dbReference type="OrthoDB" id="413079at2759"/>
<comment type="caution">
    <text evidence="10">The sequence shown here is derived from an EMBL/GenBank/DDBJ whole genome shotgun (WGS) entry which is preliminary data.</text>
</comment>
<dbReference type="GeneID" id="19200103"/>